<sequence>MPTSQTSRTPSSSSQIMHPRCLCGKVAPVRTSNKPTSMGMRFYGCANYWKGKKCGFFEWIDSPCDCGRDELVQKIDLLERELDLLERQKREDNEECCGQPGFLSYVFLLRT</sequence>
<gene>
    <name evidence="1" type="ORF">RHMOL_Rhmol10G0290000</name>
</gene>
<reference evidence="1" key="1">
    <citation type="submission" date="2022-02" db="EMBL/GenBank/DDBJ databases">
        <title>Plant Genome Project.</title>
        <authorList>
            <person name="Zhang R.-G."/>
        </authorList>
    </citation>
    <scope>NUCLEOTIDE SEQUENCE</scope>
    <source>
        <strain evidence="1">AT1</strain>
    </source>
</reference>
<dbReference type="EMBL" id="CM046397">
    <property type="protein sequence ID" value="KAI8536870.1"/>
    <property type="molecule type" value="Genomic_DNA"/>
</dbReference>
<evidence type="ECO:0000313" key="1">
    <source>
        <dbReference type="EMBL" id="KAI8536870.1"/>
    </source>
</evidence>
<accession>A0ACC0M7E2</accession>
<protein>
    <submittedName>
        <fullName evidence="1">Uncharacterized protein</fullName>
    </submittedName>
</protein>
<name>A0ACC0M7E2_RHOML</name>
<evidence type="ECO:0000313" key="2">
    <source>
        <dbReference type="Proteomes" id="UP001062846"/>
    </source>
</evidence>
<dbReference type="Proteomes" id="UP001062846">
    <property type="component" value="Chromosome 10"/>
</dbReference>
<proteinExistence type="predicted"/>
<keyword evidence="2" id="KW-1185">Reference proteome</keyword>
<comment type="caution">
    <text evidence="1">The sequence shown here is derived from an EMBL/GenBank/DDBJ whole genome shotgun (WGS) entry which is preliminary data.</text>
</comment>
<organism evidence="1 2">
    <name type="scientific">Rhododendron molle</name>
    <name type="common">Chinese azalea</name>
    <name type="synonym">Azalea mollis</name>
    <dbReference type="NCBI Taxonomy" id="49168"/>
    <lineage>
        <taxon>Eukaryota</taxon>
        <taxon>Viridiplantae</taxon>
        <taxon>Streptophyta</taxon>
        <taxon>Embryophyta</taxon>
        <taxon>Tracheophyta</taxon>
        <taxon>Spermatophyta</taxon>
        <taxon>Magnoliopsida</taxon>
        <taxon>eudicotyledons</taxon>
        <taxon>Gunneridae</taxon>
        <taxon>Pentapetalae</taxon>
        <taxon>asterids</taxon>
        <taxon>Ericales</taxon>
        <taxon>Ericaceae</taxon>
        <taxon>Ericoideae</taxon>
        <taxon>Rhodoreae</taxon>
        <taxon>Rhododendron</taxon>
    </lineage>
</organism>